<dbReference type="InParanoid" id="A0A6P4AP31"/>
<dbReference type="InterPro" id="IPR005123">
    <property type="entry name" value="Oxoglu/Fe-dep_dioxygenase_dom"/>
</dbReference>
<dbReference type="FunCoup" id="A0A6P4AP31">
    <property type="interactions" value="28"/>
</dbReference>
<dbReference type="FunFam" id="2.60.120.330:FF:000005">
    <property type="entry name" value="1-aminocyclopropane-1-carboxylate oxidase homolog 1"/>
    <property type="match status" value="1"/>
</dbReference>
<evidence type="ECO:0000313" key="9">
    <source>
        <dbReference type="RefSeq" id="XP_015887933.3"/>
    </source>
</evidence>
<dbReference type="PROSITE" id="PS51471">
    <property type="entry name" value="FE2OG_OXY"/>
    <property type="match status" value="1"/>
</dbReference>
<keyword evidence="8" id="KW-1185">Reference proteome</keyword>
<dbReference type="GeneID" id="107422939"/>
<dbReference type="Proteomes" id="UP001652623">
    <property type="component" value="Chromosome 3"/>
</dbReference>
<keyword evidence="5 6" id="KW-0408">Iron</keyword>
<dbReference type="RefSeq" id="XP_015887933.3">
    <property type="nucleotide sequence ID" value="XM_016032447.4"/>
</dbReference>
<evidence type="ECO:0000256" key="1">
    <source>
        <dbReference type="ARBA" id="ARBA00001962"/>
    </source>
</evidence>
<keyword evidence="4 6" id="KW-0560">Oxidoreductase</keyword>
<keyword evidence="3 6" id="KW-0479">Metal-binding</keyword>
<protein>
    <submittedName>
        <fullName evidence="9">1-aminocyclopropane-1-carboxylate oxidase homolog 3-like</fullName>
    </submittedName>
</protein>
<evidence type="ECO:0000313" key="8">
    <source>
        <dbReference type="Proteomes" id="UP001652623"/>
    </source>
</evidence>
<reference evidence="9" key="1">
    <citation type="submission" date="2025-08" db="UniProtKB">
        <authorList>
            <consortium name="RefSeq"/>
        </authorList>
    </citation>
    <scope>IDENTIFICATION</scope>
    <source>
        <tissue evidence="9">Seedling</tissue>
    </source>
</reference>
<feature type="domain" description="Fe2OG dioxygenase" evidence="7">
    <location>
        <begin position="227"/>
        <end position="327"/>
    </location>
</feature>
<organism evidence="8 9">
    <name type="scientific">Ziziphus jujuba</name>
    <name type="common">Chinese jujube</name>
    <name type="synonym">Ziziphus sativa</name>
    <dbReference type="NCBI Taxonomy" id="326968"/>
    <lineage>
        <taxon>Eukaryota</taxon>
        <taxon>Viridiplantae</taxon>
        <taxon>Streptophyta</taxon>
        <taxon>Embryophyta</taxon>
        <taxon>Tracheophyta</taxon>
        <taxon>Spermatophyta</taxon>
        <taxon>Magnoliopsida</taxon>
        <taxon>eudicotyledons</taxon>
        <taxon>Gunneridae</taxon>
        <taxon>Pentapetalae</taxon>
        <taxon>rosids</taxon>
        <taxon>fabids</taxon>
        <taxon>Rosales</taxon>
        <taxon>Rhamnaceae</taxon>
        <taxon>Paliureae</taxon>
        <taxon>Ziziphus</taxon>
    </lineage>
</organism>
<name>A0A6P4AP31_ZIZJJ</name>
<evidence type="ECO:0000256" key="4">
    <source>
        <dbReference type="ARBA" id="ARBA00023002"/>
    </source>
</evidence>
<dbReference type="PANTHER" id="PTHR10209">
    <property type="entry name" value="OXIDOREDUCTASE, 2OG-FE II OXYGENASE FAMILY PROTEIN"/>
    <property type="match status" value="1"/>
</dbReference>
<evidence type="ECO:0000256" key="6">
    <source>
        <dbReference type="RuleBase" id="RU003682"/>
    </source>
</evidence>
<evidence type="ECO:0000259" key="7">
    <source>
        <dbReference type="PROSITE" id="PS51471"/>
    </source>
</evidence>
<gene>
    <name evidence="9" type="primary">LOC107422939</name>
</gene>
<dbReference type="InterPro" id="IPR027443">
    <property type="entry name" value="IPNS-like_sf"/>
</dbReference>
<proteinExistence type="inferred from homology"/>
<dbReference type="PANTHER" id="PTHR10209:SF791">
    <property type="entry name" value="1-AMINOCYCLOPROPANE-1-CARBOXYLATE OXIDASE HOMOLOG 1"/>
    <property type="match status" value="1"/>
</dbReference>
<evidence type="ECO:0000256" key="3">
    <source>
        <dbReference type="ARBA" id="ARBA00022723"/>
    </source>
</evidence>
<dbReference type="AlphaFoldDB" id="A0A6P4AP31"/>
<evidence type="ECO:0000256" key="2">
    <source>
        <dbReference type="ARBA" id="ARBA00008056"/>
    </source>
</evidence>
<dbReference type="GO" id="GO:0046872">
    <property type="term" value="F:metal ion binding"/>
    <property type="evidence" value="ECO:0007669"/>
    <property type="project" value="UniProtKB-KW"/>
</dbReference>
<dbReference type="InterPro" id="IPR044861">
    <property type="entry name" value="IPNS-like_FE2OG_OXY"/>
</dbReference>
<dbReference type="Pfam" id="PF03171">
    <property type="entry name" value="2OG-FeII_Oxy"/>
    <property type="match status" value="1"/>
</dbReference>
<dbReference type="Gene3D" id="2.60.120.330">
    <property type="entry name" value="B-lactam Antibiotic, Isopenicillin N Synthase, Chain"/>
    <property type="match status" value="1"/>
</dbReference>
<sequence>MVATSKLAISEGLEKLMKTEHDRASEVKAFDETKAGVKGLVDAGITEIPRIFHRPRDGYLDEVSVCEDGTQFSIPVIDMGGLFQNDPAQRKEIVERVREASETWGFFQIVNHGIPESVMEEIKKGVLRFYEQETEVKKQFYTRDPMRPVVYNSNFDLYKAPSTNWRDTFLIQMAPNPPKSEDFPEVCRDILVEYSEKIMKVGILLFELLSEALGVKPNHLNEIDCAEGLAVLCHYYPPCPQPELTLGASKHADNSFITVLLQDDIGGLQVLYNNHWIDIPYQPGALVVNIGDLLQLISNDRFKSSEHRVLANSEGPRVSVASFFCTAMLPTTKLYGPIKELLSEDNPPKYRQTTVRDYVAYFNDKGLDGTSALSHFKI</sequence>
<dbReference type="KEGG" id="zju:107422939"/>
<dbReference type="SUPFAM" id="SSF51197">
    <property type="entry name" value="Clavaminate synthase-like"/>
    <property type="match status" value="1"/>
</dbReference>
<evidence type="ECO:0000256" key="5">
    <source>
        <dbReference type="ARBA" id="ARBA00023004"/>
    </source>
</evidence>
<comment type="cofactor">
    <cofactor evidence="1">
        <name>Fe cation</name>
        <dbReference type="ChEBI" id="CHEBI:24875"/>
    </cofactor>
</comment>
<dbReference type="Pfam" id="PF14226">
    <property type="entry name" value="DIOX_N"/>
    <property type="match status" value="1"/>
</dbReference>
<accession>A0A6P4AP31</accession>
<dbReference type="GO" id="GO:0051213">
    <property type="term" value="F:dioxygenase activity"/>
    <property type="evidence" value="ECO:0007669"/>
    <property type="project" value="UniProtKB-ARBA"/>
</dbReference>
<comment type="similarity">
    <text evidence="2 6">Belongs to the iron/ascorbate-dependent oxidoreductase family.</text>
</comment>
<dbReference type="InterPro" id="IPR026992">
    <property type="entry name" value="DIOX_N"/>
</dbReference>